<evidence type="ECO:0000313" key="5">
    <source>
        <dbReference type="Proteomes" id="UP000004926"/>
    </source>
</evidence>
<dbReference type="STRING" id="882083.SacmaDRAFT_2061"/>
<keyword evidence="1 2" id="KW-0238">DNA-binding</keyword>
<dbReference type="InterPro" id="IPR001647">
    <property type="entry name" value="HTH_TetR"/>
</dbReference>
<feature type="DNA-binding region" description="H-T-H motif" evidence="2">
    <location>
        <begin position="45"/>
        <end position="64"/>
    </location>
</feature>
<dbReference type="eggNOG" id="COG1309">
    <property type="taxonomic scope" value="Bacteria"/>
</dbReference>
<dbReference type="Pfam" id="PF00440">
    <property type="entry name" value="TetR_N"/>
    <property type="match status" value="1"/>
</dbReference>
<evidence type="ECO:0000256" key="2">
    <source>
        <dbReference type="PROSITE-ProRule" id="PRU00335"/>
    </source>
</evidence>
<dbReference type="SUPFAM" id="SSF46689">
    <property type="entry name" value="Homeodomain-like"/>
    <property type="match status" value="1"/>
</dbReference>
<evidence type="ECO:0000259" key="3">
    <source>
        <dbReference type="PROSITE" id="PS50977"/>
    </source>
</evidence>
<dbReference type="PRINTS" id="PR00455">
    <property type="entry name" value="HTHTETR"/>
</dbReference>
<dbReference type="RefSeq" id="WP_009153702.1">
    <property type="nucleotide sequence ID" value="NZ_CM001439.1"/>
</dbReference>
<gene>
    <name evidence="4" type="ORF">SacmaDRAFT_2061</name>
</gene>
<dbReference type="Gene3D" id="1.10.357.10">
    <property type="entry name" value="Tetracycline Repressor, domain 2"/>
    <property type="match status" value="1"/>
</dbReference>
<dbReference type="GO" id="GO:0000976">
    <property type="term" value="F:transcription cis-regulatory region binding"/>
    <property type="evidence" value="ECO:0007669"/>
    <property type="project" value="TreeGrafter"/>
</dbReference>
<dbReference type="HOGENOM" id="CLU_092076_1_0_11"/>
<dbReference type="PANTHER" id="PTHR30055:SF242">
    <property type="entry name" value="HTH-TYPE TRANSCRIPTIONAL REPRESSOR KSTR"/>
    <property type="match status" value="1"/>
</dbReference>
<dbReference type="PANTHER" id="PTHR30055">
    <property type="entry name" value="HTH-TYPE TRANSCRIPTIONAL REGULATOR RUTR"/>
    <property type="match status" value="1"/>
</dbReference>
<dbReference type="InterPro" id="IPR050109">
    <property type="entry name" value="HTH-type_TetR-like_transc_reg"/>
</dbReference>
<organism evidence="4 5">
    <name type="scientific">Saccharomonospora marina XMU15</name>
    <dbReference type="NCBI Taxonomy" id="882083"/>
    <lineage>
        <taxon>Bacteria</taxon>
        <taxon>Bacillati</taxon>
        <taxon>Actinomycetota</taxon>
        <taxon>Actinomycetes</taxon>
        <taxon>Pseudonocardiales</taxon>
        <taxon>Pseudonocardiaceae</taxon>
        <taxon>Saccharomonospora</taxon>
    </lineage>
</organism>
<evidence type="ECO:0000313" key="4">
    <source>
        <dbReference type="EMBL" id="EHR50317.1"/>
    </source>
</evidence>
<keyword evidence="5" id="KW-1185">Reference proteome</keyword>
<dbReference type="EMBL" id="CM001439">
    <property type="protein sequence ID" value="EHR50317.1"/>
    <property type="molecule type" value="Genomic_DNA"/>
</dbReference>
<evidence type="ECO:0000256" key="1">
    <source>
        <dbReference type="ARBA" id="ARBA00023125"/>
    </source>
</evidence>
<dbReference type="GO" id="GO:0003700">
    <property type="term" value="F:DNA-binding transcription factor activity"/>
    <property type="evidence" value="ECO:0007669"/>
    <property type="project" value="TreeGrafter"/>
</dbReference>
<reference evidence="4 5" key="1">
    <citation type="journal article" date="2012" name="Stand. Genomic Sci.">
        <title>Genome sequence of the ocean sediment bacterium Saccharomonospora marina type strain (XMU15(T)).</title>
        <authorList>
            <person name="Klenk H.P."/>
            <person name="Lu M."/>
            <person name="Lucas S."/>
            <person name="Lapidus A."/>
            <person name="Copeland A."/>
            <person name="Pitluck S."/>
            <person name="Goodwin L.A."/>
            <person name="Han C."/>
            <person name="Tapia R."/>
            <person name="Brambilla E.M."/>
            <person name="Potter G."/>
            <person name="Land M."/>
            <person name="Ivanova N."/>
            <person name="Rohde M."/>
            <person name="Goker M."/>
            <person name="Detter J.C."/>
            <person name="Li W.J."/>
            <person name="Kyrpides N.C."/>
            <person name="Woyke T."/>
        </authorList>
    </citation>
    <scope>NUCLEOTIDE SEQUENCE [LARGE SCALE GENOMIC DNA]</scope>
    <source>
        <strain evidence="4 5">XMU15</strain>
    </source>
</reference>
<accession>H5X9F2</accession>
<dbReference type="Proteomes" id="UP000004926">
    <property type="component" value="Chromosome"/>
</dbReference>
<proteinExistence type="predicted"/>
<dbReference type="AlphaFoldDB" id="H5X9F2"/>
<sequence length="209" mass="21854">MSKHSSAGGTRVVRRVLSSNQAATRDKLIDAAIEVATESGYEGAGVREVAARAGVSPATAYQHVSSKDQLLIEALLALGDRVTENVRARQPSSADPAGRLMEVFARIMRQAAQKPLLYQALFRAYVGGYPAVAGSDEAIGFGPERAAWIGAALRAGGSGGYDDAEIDSAARILSTMFLGAIVGVAAGRDAEEVTDILGEAVARLLPDRR</sequence>
<dbReference type="PROSITE" id="PS50977">
    <property type="entry name" value="HTH_TETR_2"/>
    <property type="match status" value="1"/>
</dbReference>
<dbReference type="InterPro" id="IPR009057">
    <property type="entry name" value="Homeodomain-like_sf"/>
</dbReference>
<name>H5X9F2_9PSEU</name>
<feature type="domain" description="HTH tetR-type" evidence="3">
    <location>
        <begin position="22"/>
        <end position="82"/>
    </location>
</feature>
<dbReference type="OrthoDB" id="3555216at2"/>
<protein>
    <submittedName>
        <fullName evidence="4">Transcriptional regulator</fullName>
    </submittedName>
</protein>